<keyword evidence="2" id="KW-1185">Reference proteome</keyword>
<evidence type="ECO:0008006" key="3">
    <source>
        <dbReference type="Google" id="ProtNLM"/>
    </source>
</evidence>
<reference evidence="1 2" key="1">
    <citation type="submission" date="2016-05" db="EMBL/GenBank/DDBJ databases">
        <title>Single-cell genome of chain-forming Candidatus Thiomargarita nelsonii and comparison to other large sulfur-oxidizing bacteria.</title>
        <authorList>
            <person name="Winkel M."/>
            <person name="Salman V."/>
            <person name="Woyke T."/>
            <person name="Schulz-Vogt H."/>
            <person name="Richter M."/>
            <person name="Flood B."/>
            <person name="Bailey J."/>
            <person name="Amann R."/>
            <person name="Mussmann M."/>
        </authorList>
    </citation>
    <scope>NUCLEOTIDE SEQUENCE [LARGE SCALE GENOMIC DNA]</scope>
    <source>
        <strain evidence="1 2">THI036</strain>
    </source>
</reference>
<name>A0A176RVB0_9GAMM</name>
<sequence>MWVRKEKTEVKHMQKKLPPIPVAEKLKYRKNLSAPGLLEKVRKQFEQLVDLRSGKPGYTLADVLMSALAIFGLKYPSLLQFDKNRHEKTIKNNLKQLYGVNDAPCDTQMRARLDPVEPCDLRPAFVEIHHQIQRDKVL</sequence>
<dbReference type="AlphaFoldDB" id="A0A176RVB0"/>
<accession>A0A176RVB0</accession>
<gene>
    <name evidence="1" type="ORF">THIOM_004646</name>
</gene>
<comment type="caution">
    <text evidence="1">The sequence shown here is derived from an EMBL/GenBank/DDBJ whole genome shotgun (WGS) entry which is preliminary data.</text>
</comment>
<dbReference type="Proteomes" id="UP000076962">
    <property type="component" value="Unassembled WGS sequence"/>
</dbReference>
<organism evidence="1 2">
    <name type="scientific">Candidatus Thiomargarita nelsonii</name>
    <dbReference type="NCBI Taxonomy" id="1003181"/>
    <lineage>
        <taxon>Bacteria</taxon>
        <taxon>Pseudomonadati</taxon>
        <taxon>Pseudomonadota</taxon>
        <taxon>Gammaproteobacteria</taxon>
        <taxon>Thiotrichales</taxon>
        <taxon>Thiotrichaceae</taxon>
        <taxon>Thiomargarita</taxon>
    </lineage>
</organism>
<evidence type="ECO:0000313" key="1">
    <source>
        <dbReference type="EMBL" id="OAD19702.1"/>
    </source>
</evidence>
<evidence type="ECO:0000313" key="2">
    <source>
        <dbReference type="Proteomes" id="UP000076962"/>
    </source>
</evidence>
<proteinExistence type="predicted"/>
<dbReference type="EMBL" id="LUTY01002696">
    <property type="protein sequence ID" value="OAD19702.1"/>
    <property type="molecule type" value="Genomic_DNA"/>
</dbReference>
<protein>
    <recommendedName>
        <fullName evidence="3">Transposase</fullName>
    </recommendedName>
</protein>